<evidence type="ECO:0000259" key="5">
    <source>
        <dbReference type="Pfam" id="PF00171"/>
    </source>
</evidence>
<proteinExistence type="inferred from homology"/>
<dbReference type="InterPro" id="IPR015590">
    <property type="entry name" value="Aldehyde_DH_dom"/>
</dbReference>
<dbReference type="InterPro" id="IPR050740">
    <property type="entry name" value="Aldehyde_DH_Superfamily"/>
</dbReference>
<organism evidence="6 7">
    <name type="scientific">Albibacterium bauzanense</name>
    <dbReference type="NCBI Taxonomy" id="653929"/>
    <lineage>
        <taxon>Bacteria</taxon>
        <taxon>Pseudomonadati</taxon>
        <taxon>Bacteroidota</taxon>
        <taxon>Sphingobacteriia</taxon>
        <taxon>Sphingobacteriales</taxon>
        <taxon>Sphingobacteriaceae</taxon>
        <taxon>Albibacterium</taxon>
    </lineage>
</organism>
<evidence type="ECO:0000256" key="2">
    <source>
        <dbReference type="ARBA" id="ARBA00023002"/>
    </source>
</evidence>
<evidence type="ECO:0000256" key="4">
    <source>
        <dbReference type="RuleBase" id="RU003345"/>
    </source>
</evidence>
<dbReference type="EMBL" id="SMGO01000001">
    <property type="protein sequence ID" value="TCK85834.1"/>
    <property type="molecule type" value="Genomic_DNA"/>
</dbReference>
<dbReference type="FunFam" id="3.40.309.10:FF:000004">
    <property type="entry name" value="Succinate-semialdehyde dehydrogenase I"/>
    <property type="match status" value="1"/>
</dbReference>
<reference evidence="6 7" key="1">
    <citation type="submission" date="2019-03" db="EMBL/GenBank/DDBJ databases">
        <title>Genomic Encyclopedia of Archaeal and Bacterial Type Strains, Phase II (KMG-II): from individual species to whole genera.</title>
        <authorList>
            <person name="Goeker M."/>
        </authorList>
    </citation>
    <scope>NUCLEOTIDE SEQUENCE [LARGE SCALE GENOMIC DNA]</scope>
    <source>
        <strain evidence="6 7">DSM 22554</strain>
    </source>
</reference>
<dbReference type="PANTHER" id="PTHR43353:SF5">
    <property type="entry name" value="SUCCINATE-SEMIALDEHYDE DEHYDROGENASE, MITOCHONDRIAL"/>
    <property type="match status" value="1"/>
</dbReference>
<sequence length="479" mass="51712">MKAINNLLITESLVDGKWISGKNTFDVVNPANGKTIAKVADLTVSETKQAIKAADKAWRVWKNTTAEERGNLLYSWYKLIIQNKDQLAEIMTLECGKPITESYSEINYGASFISWFSEEGKRAYGETTPSSNPASRIVTIKQSIGVVAAITPWNFPLAMITRKVAPALAAGCTVVLRPASETPLTALALGRLAQEAGFPKGVFNVITGKDSSGMGKELSTNALVRKISFTGSTQVGRILMSQAAETIKKVSLELGGNAPFIVFEDANIDEAVKGAIVAKFRNSGQTCVAANRFLIQDSIFEEFTKKLTIAVGKLKTGNGLKKDVTVGPLINKAGLEKVQQHLKDATAGGAKIRIGGHVIKDLFFEPTVLSDVSIQSLIAHEETFGPVVSLFRFKDEKDAINLANDTEFGLAAYFYSQDVHRCWRVAEQIESGMVGINTGMVSTASAPFGGIKQSGIGREGSKHGLEEFMEIKYLSFGGN</sequence>
<evidence type="ECO:0000256" key="1">
    <source>
        <dbReference type="ARBA" id="ARBA00009986"/>
    </source>
</evidence>
<protein>
    <submittedName>
        <fullName evidence="6">Succinate-semialdehyde dehydrogenase/glutarate-semialdehyde dehydrogenase</fullName>
    </submittedName>
</protein>
<dbReference type="Gene3D" id="3.40.309.10">
    <property type="entry name" value="Aldehyde Dehydrogenase, Chain A, domain 2"/>
    <property type="match status" value="1"/>
</dbReference>
<dbReference type="Pfam" id="PF00171">
    <property type="entry name" value="Aldedh"/>
    <property type="match status" value="1"/>
</dbReference>
<dbReference type="SUPFAM" id="SSF53720">
    <property type="entry name" value="ALDH-like"/>
    <property type="match status" value="1"/>
</dbReference>
<dbReference type="Gene3D" id="3.40.605.10">
    <property type="entry name" value="Aldehyde Dehydrogenase, Chain A, domain 1"/>
    <property type="match status" value="1"/>
</dbReference>
<keyword evidence="2 4" id="KW-0560">Oxidoreductase</keyword>
<feature type="domain" description="Aldehyde dehydrogenase" evidence="5">
    <location>
        <begin position="18"/>
        <end position="473"/>
    </location>
</feature>
<dbReference type="InterPro" id="IPR029510">
    <property type="entry name" value="Ald_DH_CS_GLU"/>
</dbReference>
<evidence type="ECO:0000313" key="7">
    <source>
        <dbReference type="Proteomes" id="UP000294616"/>
    </source>
</evidence>
<dbReference type="Proteomes" id="UP000294616">
    <property type="component" value="Unassembled WGS sequence"/>
</dbReference>
<dbReference type="RefSeq" id="WP_132222360.1">
    <property type="nucleotide sequence ID" value="NZ_SMGO01000001.1"/>
</dbReference>
<dbReference type="PANTHER" id="PTHR43353">
    <property type="entry name" value="SUCCINATE-SEMIALDEHYDE DEHYDROGENASE, MITOCHONDRIAL"/>
    <property type="match status" value="1"/>
</dbReference>
<dbReference type="GO" id="GO:0004777">
    <property type="term" value="F:succinate-semialdehyde dehydrogenase (NAD+) activity"/>
    <property type="evidence" value="ECO:0007669"/>
    <property type="project" value="TreeGrafter"/>
</dbReference>
<dbReference type="FunFam" id="3.40.605.10:FF:000005">
    <property type="entry name" value="Succinate-semialdehyde dehydrogenase I"/>
    <property type="match status" value="1"/>
</dbReference>
<comment type="caution">
    <text evidence="6">The sequence shown here is derived from an EMBL/GenBank/DDBJ whole genome shotgun (WGS) entry which is preliminary data.</text>
</comment>
<evidence type="ECO:0000256" key="3">
    <source>
        <dbReference type="PROSITE-ProRule" id="PRU10007"/>
    </source>
</evidence>
<accession>A0A4R1M4M3</accession>
<dbReference type="InterPro" id="IPR016160">
    <property type="entry name" value="Ald_DH_CS_CYS"/>
</dbReference>
<keyword evidence="7" id="KW-1185">Reference proteome</keyword>
<dbReference type="CDD" id="cd07103">
    <property type="entry name" value="ALDH_F5_SSADH_GabD"/>
    <property type="match status" value="1"/>
</dbReference>
<dbReference type="PROSITE" id="PS00070">
    <property type="entry name" value="ALDEHYDE_DEHYDR_CYS"/>
    <property type="match status" value="1"/>
</dbReference>
<feature type="active site" evidence="3">
    <location>
        <position position="253"/>
    </location>
</feature>
<dbReference type="InterPro" id="IPR016163">
    <property type="entry name" value="Ald_DH_C"/>
</dbReference>
<dbReference type="OrthoDB" id="781568at2"/>
<comment type="similarity">
    <text evidence="1 4">Belongs to the aldehyde dehydrogenase family.</text>
</comment>
<gene>
    <name evidence="6" type="ORF">C8N28_1151</name>
</gene>
<dbReference type="GO" id="GO:0009450">
    <property type="term" value="P:gamma-aminobutyric acid catabolic process"/>
    <property type="evidence" value="ECO:0007669"/>
    <property type="project" value="InterPro"/>
</dbReference>
<evidence type="ECO:0000313" key="6">
    <source>
        <dbReference type="EMBL" id="TCK85834.1"/>
    </source>
</evidence>
<name>A0A4R1M4M3_9SPHI</name>
<dbReference type="NCBIfam" id="TIGR01780">
    <property type="entry name" value="SSADH"/>
    <property type="match status" value="1"/>
</dbReference>
<dbReference type="PROSITE" id="PS00687">
    <property type="entry name" value="ALDEHYDE_DEHYDR_GLU"/>
    <property type="match status" value="1"/>
</dbReference>
<dbReference type="InterPro" id="IPR016161">
    <property type="entry name" value="Ald_DH/histidinol_DH"/>
</dbReference>
<dbReference type="InterPro" id="IPR010102">
    <property type="entry name" value="Succ_semiAld_DH"/>
</dbReference>
<dbReference type="InterPro" id="IPR016162">
    <property type="entry name" value="Ald_DH_N"/>
</dbReference>
<dbReference type="AlphaFoldDB" id="A0A4R1M4M3"/>